<evidence type="ECO:0000256" key="2">
    <source>
        <dbReference type="ARBA" id="ARBA00022827"/>
    </source>
</evidence>
<reference evidence="6 7" key="1">
    <citation type="journal article" date="2021" name="Nat. Commun.">
        <title>Genetic determinants of endophytism in the Arabidopsis root mycobiome.</title>
        <authorList>
            <person name="Mesny F."/>
            <person name="Miyauchi S."/>
            <person name="Thiergart T."/>
            <person name="Pickel B."/>
            <person name="Atanasova L."/>
            <person name="Karlsson M."/>
            <person name="Huettel B."/>
            <person name="Barry K.W."/>
            <person name="Haridas S."/>
            <person name="Chen C."/>
            <person name="Bauer D."/>
            <person name="Andreopoulos W."/>
            <person name="Pangilinan J."/>
            <person name="LaButti K."/>
            <person name="Riley R."/>
            <person name="Lipzen A."/>
            <person name="Clum A."/>
            <person name="Drula E."/>
            <person name="Henrissat B."/>
            <person name="Kohler A."/>
            <person name="Grigoriev I.V."/>
            <person name="Martin F.M."/>
            <person name="Hacquard S."/>
        </authorList>
    </citation>
    <scope>NUCLEOTIDE SEQUENCE [LARGE SCALE GENOMIC DNA]</scope>
    <source>
        <strain evidence="6 7">MPI-SDFR-AT-0080</strain>
    </source>
</reference>
<dbReference type="EMBL" id="JAGTJR010000009">
    <property type="protein sequence ID" value="KAH7054658.1"/>
    <property type="molecule type" value="Genomic_DNA"/>
</dbReference>
<dbReference type="Pfam" id="PF01494">
    <property type="entry name" value="FAD_binding_3"/>
    <property type="match status" value="1"/>
</dbReference>
<feature type="domain" description="FAD-binding" evidence="5">
    <location>
        <begin position="78"/>
        <end position="220"/>
    </location>
</feature>
<dbReference type="Gene3D" id="3.50.50.60">
    <property type="entry name" value="FAD/NAD(P)-binding domain"/>
    <property type="match status" value="1"/>
</dbReference>
<evidence type="ECO:0000313" key="6">
    <source>
        <dbReference type="EMBL" id="KAH7054658.1"/>
    </source>
</evidence>
<accession>A0ABQ8GJ72</accession>
<keyword evidence="7" id="KW-1185">Reference proteome</keyword>
<protein>
    <recommendedName>
        <fullName evidence="5">FAD-binding domain-containing protein</fullName>
    </recommendedName>
</protein>
<organism evidence="6 7">
    <name type="scientific">Macrophomina phaseolina</name>
    <dbReference type="NCBI Taxonomy" id="35725"/>
    <lineage>
        <taxon>Eukaryota</taxon>
        <taxon>Fungi</taxon>
        <taxon>Dikarya</taxon>
        <taxon>Ascomycota</taxon>
        <taxon>Pezizomycotina</taxon>
        <taxon>Dothideomycetes</taxon>
        <taxon>Dothideomycetes incertae sedis</taxon>
        <taxon>Botryosphaeriales</taxon>
        <taxon>Botryosphaeriaceae</taxon>
        <taxon>Macrophomina</taxon>
    </lineage>
</organism>
<comment type="caution">
    <text evidence="6">The sequence shown here is derived from an EMBL/GenBank/DDBJ whole genome shotgun (WGS) entry which is preliminary data.</text>
</comment>
<proteinExistence type="predicted"/>
<dbReference type="Proteomes" id="UP000774617">
    <property type="component" value="Unassembled WGS sequence"/>
</dbReference>
<dbReference type="InterPro" id="IPR036188">
    <property type="entry name" value="FAD/NAD-bd_sf"/>
</dbReference>
<evidence type="ECO:0000259" key="5">
    <source>
        <dbReference type="Pfam" id="PF01494"/>
    </source>
</evidence>
<keyword evidence="2" id="KW-0274">FAD</keyword>
<name>A0ABQ8GJ72_9PEZI</name>
<keyword evidence="3" id="KW-0560">Oxidoreductase</keyword>
<evidence type="ECO:0000256" key="1">
    <source>
        <dbReference type="ARBA" id="ARBA00022630"/>
    </source>
</evidence>
<feature type="compositionally biased region" description="Low complexity" evidence="4">
    <location>
        <begin position="48"/>
        <end position="64"/>
    </location>
</feature>
<keyword evidence="1" id="KW-0285">Flavoprotein</keyword>
<evidence type="ECO:0000256" key="4">
    <source>
        <dbReference type="SAM" id="MobiDB-lite"/>
    </source>
</evidence>
<dbReference type="SUPFAM" id="SSF51905">
    <property type="entry name" value="FAD/NAD(P)-binding domain"/>
    <property type="match status" value="1"/>
</dbReference>
<evidence type="ECO:0000256" key="3">
    <source>
        <dbReference type="ARBA" id="ARBA00023002"/>
    </source>
</evidence>
<sequence>MSFQWVLHIVIQESLWPESLRFRILLVTERNGPRIPSKNSPGGKERTSSFTTAASPNPPASAAAPHHRTPHQTVRAPLLASMGVADNIRSQGFMMGIICWRKLGGSLLTELGNRNPANALERAHILPFNRRCRILQSHPMSQLSAELLLRQKVVGLGQEKDKAWVDVEAQATGRTKRMEAHYIIVCDGANSTVNCLLSGDMNFPGKTWDEHIVAKNMRAKAYYDFYMSGYSNANLQIQPENRHMASRITGEIVDIGDLYDCLVGRYEHNADDSIFVLFDDVRRKKYQEFVDPVSAATLNRIFSVEPEKALDQDEFFQLCKRAEIDSEFAQQFAKVCGLTSL</sequence>
<gene>
    <name evidence="6" type="ORF">B0J12DRAFT_698253</name>
</gene>
<evidence type="ECO:0000313" key="7">
    <source>
        <dbReference type="Proteomes" id="UP000774617"/>
    </source>
</evidence>
<dbReference type="InterPro" id="IPR002938">
    <property type="entry name" value="FAD-bd"/>
</dbReference>
<feature type="region of interest" description="Disordered" evidence="4">
    <location>
        <begin position="33"/>
        <end position="70"/>
    </location>
</feature>